<proteinExistence type="predicted"/>
<feature type="transmembrane region" description="Helical" evidence="2">
    <location>
        <begin position="29"/>
        <end position="51"/>
    </location>
</feature>
<dbReference type="EMBL" id="AMRA01000023">
    <property type="protein sequence ID" value="EKF25119.1"/>
    <property type="molecule type" value="Genomic_DNA"/>
</dbReference>
<organism evidence="3 4">
    <name type="scientific">Mycolicibacterium hassiacum (strain DSM 44199 / CIP 105218 / JCM 12690 / 3849)</name>
    <name type="common">Mycobacterium hassiacum</name>
    <dbReference type="NCBI Taxonomy" id="1122247"/>
    <lineage>
        <taxon>Bacteria</taxon>
        <taxon>Bacillati</taxon>
        <taxon>Actinomycetota</taxon>
        <taxon>Actinomycetes</taxon>
        <taxon>Mycobacteriales</taxon>
        <taxon>Mycobacteriaceae</taxon>
        <taxon>Mycolicibacterium</taxon>
    </lineage>
</organism>
<feature type="region of interest" description="Disordered" evidence="1">
    <location>
        <begin position="74"/>
        <end position="99"/>
    </location>
</feature>
<comment type="caution">
    <text evidence="3">The sequence shown here is derived from an EMBL/GenBank/DDBJ whole genome shotgun (WGS) entry which is preliminary data.</text>
</comment>
<evidence type="ECO:0000256" key="2">
    <source>
        <dbReference type="SAM" id="Phobius"/>
    </source>
</evidence>
<keyword evidence="4" id="KW-1185">Reference proteome</keyword>
<protein>
    <recommendedName>
        <fullName evidence="5">DUF4229 domain-containing protein</fullName>
    </recommendedName>
</protein>
<keyword evidence="2" id="KW-0472">Membrane</keyword>
<dbReference type="Proteomes" id="UP000006265">
    <property type="component" value="Unassembled WGS sequence"/>
</dbReference>
<keyword evidence="2" id="KW-1133">Transmembrane helix</keyword>
<name>K5BKM4_MYCHD</name>
<evidence type="ECO:0000313" key="4">
    <source>
        <dbReference type="Proteomes" id="UP000006265"/>
    </source>
</evidence>
<sequence length="99" mass="11111">MYVLARLALVAALTVVIYGTGRLLGIADFPLLVALMFAMVIGLPLGIWVFAPLRRRATESIAAFDERRRRDRAELQARLRGETPNRPKHGGQPDRKTDR</sequence>
<keyword evidence="2" id="KW-0812">Transmembrane</keyword>
<evidence type="ECO:0008006" key="5">
    <source>
        <dbReference type="Google" id="ProtNLM"/>
    </source>
</evidence>
<dbReference type="eggNOG" id="ENOG50348SE">
    <property type="taxonomic scope" value="Bacteria"/>
</dbReference>
<evidence type="ECO:0000313" key="3">
    <source>
        <dbReference type="EMBL" id="EKF25119.1"/>
    </source>
</evidence>
<evidence type="ECO:0000256" key="1">
    <source>
        <dbReference type="SAM" id="MobiDB-lite"/>
    </source>
</evidence>
<dbReference type="Pfam" id="PF14012">
    <property type="entry name" value="DUF4229"/>
    <property type="match status" value="1"/>
</dbReference>
<reference evidence="3 4" key="1">
    <citation type="journal article" date="2012" name="J. Bacteriol.">
        <title>Genome sequence of Mycobacterium hassiacum DSM 44199, a rare source of heat-stable mycobacterial proteins.</title>
        <authorList>
            <person name="Tiago I."/>
            <person name="Maranha A."/>
            <person name="Mendes V."/>
            <person name="Alarico S."/>
            <person name="Moynihan P.J."/>
            <person name="Clarke A.J."/>
            <person name="Macedo-Ribeiro S."/>
            <person name="Pereira P.J."/>
            <person name="Empadinhas N."/>
        </authorList>
    </citation>
    <scope>NUCLEOTIDE SEQUENCE [LARGE SCALE GENOMIC DNA]</scope>
    <source>
        <strain evidence="4">DSM 44199 / CIP 105218 / JCM 12690 / 3849</strain>
    </source>
</reference>
<dbReference type="PATRIC" id="fig|1122247.3.peg.828"/>
<dbReference type="AlphaFoldDB" id="K5BKM4"/>
<accession>K5BKM4</accession>
<dbReference type="InterPro" id="IPR025323">
    <property type="entry name" value="DUF4229"/>
</dbReference>
<gene>
    <name evidence="3" type="ORF">C731_0862</name>
</gene>
<dbReference type="STRING" id="1122247.GCA_000379865_03470"/>